<dbReference type="GO" id="GO:0005737">
    <property type="term" value="C:cytoplasm"/>
    <property type="evidence" value="ECO:0007669"/>
    <property type="project" value="UniProtKB-SubCell"/>
</dbReference>
<comment type="caution">
    <text evidence="10">The sequence shown here is derived from an EMBL/GenBank/DDBJ whole genome shotgun (WGS) entry which is preliminary data.</text>
</comment>
<dbReference type="NCBIfam" id="TIGR00556">
    <property type="entry name" value="pantethn_trn"/>
    <property type="match status" value="1"/>
</dbReference>
<feature type="binding site" evidence="8">
    <location>
        <position position="8"/>
    </location>
    <ligand>
        <name>Mg(2+)</name>
        <dbReference type="ChEBI" id="CHEBI:18420"/>
    </ligand>
</feature>
<keyword evidence="1 8" id="KW-0444">Lipid biosynthesis</keyword>
<dbReference type="Proteomes" id="UP000446658">
    <property type="component" value="Unassembled WGS sequence"/>
</dbReference>
<accession>A0A844GFW5</accession>
<organism evidence="10 11">
    <name type="scientific">Paludibacterium denitrificans</name>
    <dbReference type="NCBI Taxonomy" id="2675226"/>
    <lineage>
        <taxon>Bacteria</taxon>
        <taxon>Pseudomonadati</taxon>
        <taxon>Pseudomonadota</taxon>
        <taxon>Betaproteobacteria</taxon>
        <taxon>Neisseriales</taxon>
        <taxon>Chromobacteriaceae</taxon>
        <taxon>Paludibacterium</taxon>
    </lineage>
</organism>
<dbReference type="GO" id="GO:0006633">
    <property type="term" value="P:fatty acid biosynthetic process"/>
    <property type="evidence" value="ECO:0007669"/>
    <property type="project" value="UniProtKB-UniRule"/>
</dbReference>
<evidence type="ECO:0000313" key="10">
    <source>
        <dbReference type="EMBL" id="MTD33797.1"/>
    </source>
</evidence>
<feature type="domain" description="4'-phosphopantetheinyl transferase" evidence="9">
    <location>
        <begin position="4"/>
        <end position="120"/>
    </location>
</feature>
<dbReference type="AlphaFoldDB" id="A0A844GFW5"/>
<dbReference type="GO" id="GO:0000287">
    <property type="term" value="F:magnesium ion binding"/>
    <property type="evidence" value="ECO:0007669"/>
    <property type="project" value="UniProtKB-UniRule"/>
</dbReference>
<dbReference type="HAMAP" id="MF_00101">
    <property type="entry name" value="AcpS"/>
    <property type="match status" value="1"/>
</dbReference>
<dbReference type="InterPro" id="IPR037143">
    <property type="entry name" value="4-PPantetheinyl_Trfase_dom_sf"/>
</dbReference>
<dbReference type="NCBIfam" id="TIGR00516">
    <property type="entry name" value="acpS"/>
    <property type="match status" value="1"/>
</dbReference>
<proteinExistence type="inferred from homology"/>
<evidence type="ECO:0000259" key="9">
    <source>
        <dbReference type="Pfam" id="PF01648"/>
    </source>
</evidence>
<evidence type="ECO:0000256" key="7">
    <source>
        <dbReference type="ARBA" id="ARBA00023160"/>
    </source>
</evidence>
<dbReference type="SUPFAM" id="SSF56214">
    <property type="entry name" value="4'-phosphopantetheinyl transferase"/>
    <property type="match status" value="1"/>
</dbReference>
<keyword evidence="6 8" id="KW-0443">Lipid metabolism</keyword>
<comment type="catalytic activity">
    <reaction evidence="8">
        <text>apo-[ACP] + CoA = holo-[ACP] + adenosine 3',5'-bisphosphate + H(+)</text>
        <dbReference type="Rhea" id="RHEA:12068"/>
        <dbReference type="Rhea" id="RHEA-COMP:9685"/>
        <dbReference type="Rhea" id="RHEA-COMP:9690"/>
        <dbReference type="ChEBI" id="CHEBI:15378"/>
        <dbReference type="ChEBI" id="CHEBI:29999"/>
        <dbReference type="ChEBI" id="CHEBI:57287"/>
        <dbReference type="ChEBI" id="CHEBI:58343"/>
        <dbReference type="ChEBI" id="CHEBI:64479"/>
        <dbReference type="EC" id="2.7.8.7"/>
    </reaction>
</comment>
<dbReference type="EMBL" id="WLYX01000001">
    <property type="protein sequence ID" value="MTD33797.1"/>
    <property type="molecule type" value="Genomic_DNA"/>
</dbReference>
<gene>
    <name evidence="8" type="primary">acpS</name>
    <name evidence="10" type="ORF">GKE73_14465</name>
</gene>
<keyword evidence="4 8" id="KW-0276">Fatty acid metabolism</keyword>
<evidence type="ECO:0000256" key="4">
    <source>
        <dbReference type="ARBA" id="ARBA00022832"/>
    </source>
</evidence>
<evidence type="ECO:0000256" key="1">
    <source>
        <dbReference type="ARBA" id="ARBA00022516"/>
    </source>
</evidence>
<evidence type="ECO:0000256" key="6">
    <source>
        <dbReference type="ARBA" id="ARBA00023098"/>
    </source>
</evidence>
<comment type="similarity">
    <text evidence="8">Belongs to the P-Pant transferase superfamily. AcpS family.</text>
</comment>
<comment type="cofactor">
    <cofactor evidence="8">
        <name>Mg(2+)</name>
        <dbReference type="ChEBI" id="CHEBI:18420"/>
    </cofactor>
</comment>
<evidence type="ECO:0000256" key="5">
    <source>
        <dbReference type="ARBA" id="ARBA00022842"/>
    </source>
</evidence>
<feature type="binding site" evidence="8">
    <location>
        <position position="57"/>
    </location>
    <ligand>
        <name>Mg(2+)</name>
        <dbReference type="ChEBI" id="CHEBI:18420"/>
    </ligand>
</feature>
<keyword evidence="11" id="KW-1185">Reference proteome</keyword>
<evidence type="ECO:0000256" key="8">
    <source>
        <dbReference type="HAMAP-Rule" id="MF_00101"/>
    </source>
</evidence>
<dbReference type="RefSeq" id="WP_230370915.1">
    <property type="nucleotide sequence ID" value="NZ_WLYX01000001.1"/>
</dbReference>
<protein>
    <recommendedName>
        <fullName evidence="8">Holo-[acyl-carrier-protein] synthase</fullName>
        <shortName evidence="8">Holo-ACP synthase</shortName>
        <ecNumber evidence="8">2.7.8.7</ecNumber>
    </recommendedName>
    <alternativeName>
        <fullName evidence="8">4'-phosphopantetheinyl transferase AcpS</fullName>
    </alternativeName>
</protein>
<dbReference type="Pfam" id="PF01648">
    <property type="entry name" value="ACPS"/>
    <property type="match status" value="1"/>
</dbReference>
<dbReference type="EC" id="2.7.8.7" evidence="8"/>
<dbReference type="InterPro" id="IPR008278">
    <property type="entry name" value="4-PPantetheinyl_Trfase_dom"/>
</dbReference>
<keyword evidence="5 8" id="KW-0460">Magnesium</keyword>
<dbReference type="Gene3D" id="3.90.470.20">
    <property type="entry name" value="4'-phosphopantetheinyl transferase domain"/>
    <property type="match status" value="1"/>
</dbReference>
<dbReference type="InterPro" id="IPR004568">
    <property type="entry name" value="Ppantetheine-prot_Trfase_dom"/>
</dbReference>
<keyword evidence="3 8" id="KW-0479">Metal-binding</keyword>
<comment type="function">
    <text evidence="8">Transfers the 4'-phosphopantetheine moiety from coenzyme A to a Ser of acyl-carrier-protein.</text>
</comment>
<evidence type="ECO:0000313" key="11">
    <source>
        <dbReference type="Proteomes" id="UP000446658"/>
    </source>
</evidence>
<dbReference type="GO" id="GO:0008897">
    <property type="term" value="F:holo-[acyl-carrier-protein] synthase activity"/>
    <property type="evidence" value="ECO:0007669"/>
    <property type="project" value="UniProtKB-UniRule"/>
</dbReference>
<sequence>MIYGIGTDLVEIARMHSLLQRWGDSIGRRLLAASELPDFARAVDPARLLAKRFAAKEALAKALGTGVRAPVLLTAMAVSHDALGKPVFELAPPLQQWLAERGIGHCHLSISDEREHALAFVVLESVSANLATS</sequence>
<dbReference type="InterPro" id="IPR002582">
    <property type="entry name" value="ACPS"/>
</dbReference>
<evidence type="ECO:0000256" key="2">
    <source>
        <dbReference type="ARBA" id="ARBA00022679"/>
    </source>
</evidence>
<evidence type="ECO:0000256" key="3">
    <source>
        <dbReference type="ARBA" id="ARBA00022723"/>
    </source>
</evidence>
<keyword evidence="7 8" id="KW-0275">Fatty acid biosynthesis</keyword>
<keyword evidence="8" id="KW-0963">Cytoplasm</keyword>
<name>A0A844GFW5_9NEIS</name>
<comment type="subcellular location">
    <subcellularLocation>
        <location evidence="8">Cytoplasm</location>
    </subcellularLocation>
</comment>
<reference evidence="10 11" key="1">
    <citation type="submission" date="2019-11" db="EMBL/GenBank/DDBJ databases">
        <title>Draft genome sequence of Paludibacterium sp. dN18-1.</title>
        <authorList>
            <person name="Im W.-T."/>
        </authorList>
    </citation>
    <scope>NUCLEOTIDE SEQUENCE [LARGE SCALE GENOMIC DNA]</scope>
    <source>
        <strain evidence="11">dN 18-1</strain>
    </source>
</reference>
<keyword evidence="2 8" id="KW-0808">Transferase</keyword>